<dbReference type="Gene3D" id="3.40.50.300">
    <property type="entry name" value="P-loop containing nucleotide triphosphate hydrolases"/>
    <property type="match status" value="1"/>
</dbReference>
<dbReference type="Proteomes" id="UP000295215">
    <property type="component" value="Unassembled WGS sequence"/>
</dbReference>
<dbReference type="InterPro" id="IPR027417">
    <property type="entry name" value="P-loop_NTPase"/>
</dbReference>
<dbReference type="AlphaFoldDB" id="A0A4R7EY83"/>
<dbReference type="EMBL" id="SOAG01000025">
    <property type="protein sequence ID" value="TDS54577.1"/>
    <property type="molecule type" value="Genomic_DNA"/>
</dbReference>
<gene>
    <name evidence="2" type="ORF">C8P70_12520</name>
</gene>
<sequence>MKLKDLASQLGISLESLQNFIYDFNIDLGFCIDEHFEVTEAFQKFALKNKSFLEKYALDHSKIKTVAEIAQTIGVKEEEVLNFFISNGIPEETAKQLKTNLSSYLIHLYIGGEYPFINEAFPETENYAEKTLIGYTDLYFYLADMLDPFINKDQLQTWGISKPAGMVLYGPPGSGKIYWARRIASMIGYEFVHVYKDYLAGNFKTSSSSFSRFLTKKMEQPKTMLFIDAFDELFSSTSERNFFSETVELIHTILRHVQKDNHKELLIVGSAEILNLLNSDILAPGRFDMQIPIFPPNEDERAQLIVYHLTCHLVPSSPLLQILKNQNALSKEFWQPIAAQMKLFSNTMIIDFTQSLKKRLYALYRKDETKNIELTEKILLAAFNEAKSKLTLEYLKKCAVFIMEAKQNIGQDFPHRILGLESDFEFYQAKKTPVNKIGFKQPDAIKESNGTASSKETDSPDIVDNMLII</sequence>
<proteinExistence type="predicted"/>
<dbReference type="PANTHER" id="PTHR23077">
    <property type="entry name" value="AAA-FAMILY ATPASE"/>
    <property type="match status" value="1"/>
</dbReference>
<dbReference type="OrthoDB" id="1267583at2"/>
<evidence type="ECO:0000259" key="1">
    <source>
        <dbReference type="Pfam" id="PF00004"/>
    </source>
</evidence>
<organism evidence="2 3">
    <name type="scientific">Myroides indicus</name>
    <dbReference type="NCBI Taxonomy" id="1323422"/>
    <lineage>
        <taxon>Bacteria</taxon>
        <taxon>Pseudomonadati</taxon>
        <taxon>Bacteroidota</taxon>
        <taxon>Flavobacteriia</taxon>
        <taxon>Flavobacteriales</taxon>
        <taxon>Flavobacteriaceae</taxon>
        <taxon>Myroides</taxon>
    </lineage>
</organism>
<comment type="caution">
    <text evidence="2">The sequence shown here is derived from an EMBL/GenBank/DDBJ whole genome shotgun (WGS) entry which is preliminary data.</text>
</comment>
<dbReference type="SUPFAM" id="SSF52540">
    <property type="entry name" value="P-loop containing nucleoside triphosphate hydrolases"/>
    <property type="match status" value="1"/>
</dbReference>
<dbReference type="Pfam" id="PF00004">
    <property type="entry name" value="AAA"/>
    <property type="match status" value="1"/>
</dbReference>
<dbReference type="GO" id="GO:0016887">
    <property type="term" value="F:ATP hydrolysis activity"/>
    <property type="evidence" value="ECO:0007669"/>
    <property type="project" value="InterPro"/>
</dbReference>
<dbReference type="GO" id="GO:0005524">
    <property type="term" value="F:ATP binding"/>
    <property type="evidence" value="ECO:0007669"/>
    <property type="project" value="InterPro"/>
</dbReference>
<dbReference type="Gene3D" id="1.10.8.60">
    <property type="match status" value="1"/>
</dbReference>
<reference evidence="2 3" key="1">
    <citation type="submission" date="2019-03" db="EMBL/GenBank/DDBJ databases">
        <title>Genomic Encyclopedia of Archaeal and Bacterial Type Strains, Phase II (KMG-II): from individual species to whole genera.</title>
        <authorList>
            <person name="Goeker M."/>
        </authorList>
    </citation>
    <scope>NUCLEOTIDE SEQUENCE [LARGE SCALE GENOMIC DNA]</scope>
    <source>
        <strain evidence="2 3">DSM 28213</strain>
    </source>
</reference>
<dbReference type="RefSeq" id="WP_133713305.1">
    <property type="nucleotide sequence ID" value="NZ_SOAG01000025.1"/>
</dbReference>
<dbReference type="InterPro" id="IPR050168">
    <property type="entry name" value="AAA_ATPase_domain"/>
</dbReference>
<protein>
    <submittedName>
        <fullName evidence="2">SpoVK/Ycf46/Vps4 family AAA+-type ATPase</fullName>
    </submittedName>
</protein>
<evidence type="ECO:0000313" key="3">
    <source>
        <dbReference type="Proteomes" id="UP000295215"/>
    </source>
</evidence>
<accession>A0A4R7EY83</accession>
<evidence type="ECO:0000313" key="2">
    <source>
        <dbReference type="EMBL" id="TDS54577.1"/>
    </source>
</evidence>
<keyword evidence="3" id="KW-1185">Reference proteome</keyword>
<name>A0A4R7EY83_9FLAO</name>
<feature type="domain" description="ATPase AAA-type core" evidence="1">
    <location>
        <begin position="166"/>
        <end position="292"/>
    </location>
</feature>
<dbReference type="PANTHER" id="PTHR23077:SF117">
    <property type="entry name" value="AAA+ ATPASE DOMAIN-CONTAINING PROTEIN"/>
    <property type="match status" value="1"/>
</dbReference>
<dbReference type="InterPro" id="IPR003959">
    <property type="entry name" value="ATPase_AAA_core"/>
</dbReference>